<sequence>MQPMFIGQVAFTTGEVSPDVSSRFDLEQYKSALLLAENAVIRPYGAVARRQGSQFIGYAKYNDKPVRLFEFTTNKNQSFMLEFGDRYVRVWRNCVYTNVEVATPFEADVVGELNCIQSGDVMFICSGKYPIQTLSRYSDTDWRMSAYKLTEQPYDEINTDNGHTLTVNGDTITSTKDLFTQDMVGSVIQIAYYVEAVHTKSAGEVVEKKVRKNYLGGETTEKTYNNINYNVGTFSTDAELSWKFTTHGTWEGTVKLQISNNDGQTWKDYRTYTSKNDYNVTDTGKIEAGARLKYISDIKGGSVNCDLSIMPFTQYGIVELKSVTDAKNAKVNVLNGIKEGEPSHQWKLGSWNRGRGYPKLCTFYQDRFVVAATDSKPNYIWLSRTGDYPNFGVEKVGGTITDDSAITLPVINRKMYEIRHLVPANDLIVLTSGNEWIVDGSKTITPTNCYLKTQTQRGALKCEPQFIGNRCVFVQERGGTVRDMGYSYESDNYTGQDLTLFVKTLVKGHVAVTSAYAQDPDSIIYYVRDDGQLNCLTYIPEQKVYGWSHFVTNGKYRYVESVAEGEQDTIYFVVDRVINNKNVKCIERSIPLYTEDNSDVFLDCYVKVDNSIKTDYINAPHLVGQMVDIVVDGQQMPSRVVPPTGVIKLDGKANVITVGLPYTTKIKIPSVEQQINDGTLQCRLVTITRVALRLYRSYGGSVGKTFDDVDDLILKPKSLFTGDTVIILPKIATSVNTNTEICIKHSKPFPFNLLAVTREVEIGGGFPNVHGM</sequence>
<name>A0A239Z8G7_9FIRM</name>
<accession>A0A239Z8G7</accession>
<protein>
    <submittedName>
        <fullName evidence="1">Uncharacterized protein</fullName>
    </submittedName>
</protein>
<dbReference type="EMBL" id="LT906470">
    <property type="protein sequence ID" value="SNV67452.1"/>
    <property type="molecule type" value="Genomic_DNA"/>
</dbReference>
<reference evidence="1 2" key="1">
    <citation type="submission" date="2017-06" db="EMBL/GenBank/DDBJ databases">
        <authorList>
            <consortium name="Pathogen Informatics"/>
        </authorList>
    </citation>
    <scope>NUCLEOTIDE SEQUENCE [LARGE SCALE GENOMIC DNA]</scope>
    <source>
        <strain evidence="1 2">NCTC12018</strain>
    </source>
</reference>
<evidence type="ECO:0000313" key="1">
    <source>
        <dbReference type="EMBL" id="SNV67452.1"/>
    </source>
</evidence>
<dbReference type="AlphaFoldDB" id="A0A239Z8G7"/>
<dbReference type="Proteomes" id="UP000214973">
    <property type="component" value="Chromosome 1"/>
</dbReference>
<dbReference type="KEGG" id="vrm:44547418_01110"/>
<evidence type="ECO:0000313" key="2">
    <source>
        <dbReference type="Proteomes" id="UP000214973"/>
    </source>
</evidence>
<dbReference type="RefSeq" id="WP_095066055.1">
    <property type="nucleotide sequence ID" value="NZ_LT906470.1"/>
</dbReference>
<organism evidence="1 2">
    <name type="scientific">Veillonella rodentium</name>
    <dbReference type="NCBI Taxonomy" id="248315"/>
    <lineage>
        <taxon>Bacteria</taxon>
        <taxon>Bacillati</taxon>
        <taxon>Bacillota</taxon>
        <taxon>Negativicutes</taxon>
        <taxon>Veillonellales</taxon>
        <taxon>Veillonellaceae</taxon>
        <taxon>Veillonella</taxon>
    </lineage>
</organism>
<gene>
    <name evidence="1" type="ORF">SAMEA44547418_01110</name>
</gene>
<proteinExistence type="predicted"/>
<keyword evidence="2" id="KW-1185">Reference proteome</keyword>